<dbReference type="Proteomes" id="UP000275401">
    <property type="component" value="Unassembled WGS sequence"/>
</dbReference>
<dbReference type="RefSeq" id="WP_221179479.1">
    <property type="nucleotide sequence ID" value="NZ_RIBZ01000787.1"/>
</dbReference>
<dbReference type="EMBL" id="RIBZ01000787">
    <property type="protein sequence ID" value="RNF92146.1"/>
    <property type="molecule type" value="Genomic_DNA"/>
</dbReference>
<protein>
    <submittedName>
        <fullName evidence="1">Uncharacterized protein</fullName>
    </submittedName>
</protein>
<evidence type="ECO:0000313" key="2">
    <source>
        <dbReference type="Proteomes" id="UP000275401"/>
    </source>
</evidence>
<accession>A0A3M8TJA5</accession>
<comment type="caution">
    <text evidence="1">The sequence shown here is derived from an EMBL/GenBank/DDBJ whole genome shotgun (WGS) entry which is preliminary data.</text>
</comment>
<evidence type="ECO:0000313" key="1">
    <source>
        <dbReference type="EMBL" id="RNF92146.1"/>
    </source>
</evidence>
<reference evidence="1 2" key="1">
    <citation type="submission" date="2018-11" db="EMBL/GenBank/DDBJ databases">
        <title>The Potential of Streptomyces as Biocontrol Agents against the Tomato grey mould, Botrytis cinerea (Gray mold) Frontiers in Microbiology.</title>
        <authorList>
            <person name="Li D."/>
        </authorList>
    </citation>
    <scope>NUCLEOTIDE SEQUENCE [LARGE SCALE GENOMIC DNA]</scope>
    <source>
        <strain evidence="1 2">NEAU-LD23</strain>
    </source>
</reference>
<keyword evidence="2" id="KW-1185">Reference proteome</keyword>
<sequence>GDGRTPVAEQDTFASMTADEVIGRFHLAADPIYGRAGSQAIVGRIDELDRSPSLSGLLRVLQAA</sequence>
<dbReference type="AlphaFoldDB" id="A0A3M8TJA5"/>
<feature type="non-terminal residue" evidence="1">
    <location>
        <position position="1"/>
    </location>
</feature>
<name>A0A3M8TJA5_9ACTN</name>
<gene>
    <name evidence="1" type="ORF">EEJ42_40235</name>
</gene>
<proteinExistence type="predicted"/>
<organism evidence="1 2">
    <name type="scientific">Streptomyces botrytidirepellens</name>
    <dbReference type="NCBI Taxonomy" id="2486417"/>
    <lineage>
        <taxon>Bacteria</taxon>
        <taxon>Bacillati</taxon>
        <taxon>Actinomycetota</taxon>
        <taxon>Actinomycetes</taxon>
        <taxon>Kitasatosporales</taxon>
        <taxon>Streptomycetaceae</taxon>
        <taxon>Streptomyces</taxon>
    </lineage>
</organism>